<dbReference type="Proteomes" id="UP000284543">
    <property type="component" value="Unassembled WGS sequence"/>
</dbReference>
<comment type="caution">
    <text evidence="3">The sequence shown here is derived from an EMBL/GenBank/DDBJ whole genome shotgun (WGS) entry which is preliminary data.</text>
</comment>
<evidence type="ECO:0000256" key="2">
    <source>
        <dbReference type="SAM" id="Phobius"/>
    </source>
</evidence>
<reference evidence="3 4" key="1">
    <citation type="submission" date="2018-08" db="EMBL/GenBank/DDBJ databases">
        <title>A genome reference for cultivated species of the human gut microbiota.</title>
        <authorList>
            <person name="Zou Y."/>
            <person name="Xue W."/>
            <person name="Luo G."/>
        </authorList>
    </citation>
    <scope>NUCLEOTIDE SEQUENCE [LARGE SCALE GENOMIC DNA]</scope>
    <source>
        <strain evidence="3 4">AF14-18</strain>
    </source>
</reference>
<protein>
    <submittedName>
        <fullName evidence="3">Uncharacterized protein</fullName>
    </submittedName>
</protein>
<accession>A0A412Z4P2</accession>
<organism evidence="3 4">
    <name type="scientific">Enterocloster bolteae</name>
    <dbReference type="NCBI Taxonomy" id="208479"/>
    <lineage>
        <taxon>Bacteria</taxon>
        <taxon>Bacillati</taxon>
        <taxon>Bacillota</taxon>
        <taxon>Clostridia</taxon>
        <taxon>Lachnospirales</taxon>
        <taxon>Lachnospiraceae</taxon>
        <taxon>Enterocloster</taxon>
    </lineage>
</organism>
<gene>
    <name evidence="3" type="ORF">DWW02_16330</name>
</gene>
<evidence type="ECO:0000256" key="1">
    <source>
        <dbReference type="SAM" id="Coils"/>
    </source>
</evidence>
<dbReference type="AlphaFoldDB" id="A0A412Z4P2"/>
<keyword evidence="2" id="KW-0472">Membrane</keyword>
<keyword evidence="1" id="KW-0175">Coiled coil</keyword>
<feature type="transmembrane region" description="Helical" evidence="2">
    <location>
        <begin position="247"/>
        <end position="269"/>
    </location>
</feature>
<name>A0A412Z4P2_9FIRM</name>
<feature type="coiled-coil region" evidence="1">
    <location>
        <begin position="219"/>
        <end position="246"/>
    </location>
</feature>
<sequence>MLVTIQQTKSNTENLFEVTSNGQLLFQAKAPWMKISLPFNAEDLRELTFSNPAGEIVYTTRYRFIDNLVEELIPFKYLLTKGQRFGQFEIIGRNGSEGSFYVMQNGLFDSKFCIECMGNAYLGYSLDRGRNNYVSIYDDEKQIAQITKPLTVTDNLDVYFLHIKDEYASIIPVLSFFTVYYDYRKYNHSGELTKNTVQISNSYTYGKNNDKYNPNWIAKEFGQQAADELEQKLRKIREQGSSQAKKIVKLVGLAYLVLILLAIVLFVVLKSILG</sequence>
<proteinExistence type="predicted"/>
<keyword evidence="2" id="KW-0812">Transmembrane</keyword>
<dbReference type="EMBL" id="QRZM01000006">
    <property type="protein sequence ID" value="RGV74897.1"/>
    <property type="molecule type" value="Genomic_DNA"/>
</dbReference>
<keyword evidence="2" id="KW-1133">Transmembrane helix</keyword>
<evidence type="ECO:0000313" key="4">
    <source>
        <dbReference type="Proteomes" id="UP000284543"/>
    </source>
</evidence>
<evidence type="ECO:0000313" key="3">
    <source>
        <dbReference type="EMBL" id="RGV74897.1"/>
    </source>
</evidence>